<feature type="compositionally biased region" description="Gly residues" evidence="2">
    <location>
        <begin position="955"/>
        <end position="971"/>
    </location>
</feature>
<dbReference type="GO" id="GO:0003824">
    <property type="term" value="F:catalytic activity"/>
    <property type="evidence" value="ECO:0007669"/>
    <property type="project" value="InterPro"/>
</dbReference>
<dbReference type="Proteomes" id="UP001054857">
    <property type="component" value="Unassembled WGS sequence"/>
</dbReference>
<reference evidence="4 5" key="1">
    <citation type="journal article" date="2021" name="Sci. Rep.">
        <title>Genome sequencing of the multicellular alga Astrephomene provides insights into convergent evolution of germ-soma differentiation.</title>
        <authorList>
            <person name="Yamashita S."/>
            <person name="Yamamoto K."/>
            <person name="Matsuzaki R."/>
            <person name="Suzuki S."/>
            <person name="Yamaguchi H."/>
            <person name="Hirooka S."/>
            <person name="Minakuchi Y."/>
            <person name="Miyagishima S."/>
            <person name="Kawachi M."/>
            <person name="Toyoda A."/>
            <person name="Nozaki H."/>
        </authorList>
    </citation>
    <scope>NUCLEOTIDE SEQUENCE [LARGE SCALE GENOMIC DNA]</scope>
    <source>
        <strain evidence="4 5">NIES-4017</strain>
    </source>
</reference>
<gene>
    <name evidence="4" type="ORF">Agub_g4875</name>
</gene>
<evidence type="ECO:0000259" key="3">
    <source>
        <dbReference type="Pfam" id="PF07685"/>
    </source>
</evidence>
<dbReference type="Pfam" id="PF07685">
    <property type="entry name" value="GATase_3"/>
    <property type="match status" value="1"/>
</dbReference>
<evidence type="ECO:0000256" key="2">
    <source>
        <dbReference type="SAM" id="MobiDB-lite"/>
    </source>
</evidence>
<dbReference type="InterPro" id="IPR051030">
    <property type="entry name" value="Vitamin_B12-ABC_binding"/>
</dbReference>
<feature type="compositionally biased region" description="Basic and acidic residues" evidence="2">
    <location>
        <begin position="693"/>
        <end position="702"/>
    </location>
</feature>
<dbReference type="SUPFAM" id="SSF53807">
    <property type="entry name" value="Helical backbone' metal receptor"/>
    <property type="match status" value="1"/>
</dbReference>
<organism evidence="4 5">
    <name type="scientific">Astrephomene gubernaculifera</name>
    <dbReference type="NCBI Taxonomy" id="47775"/>
    <lineage>
        <taxon>Eukaryota</taxon>
        <taxon>Viridiplantae</taxon>
        <taxon>Chlorophyta</taxon>
        <taxon>core chlorophytes</taxon>
        <taxon>Chlorophyceae</taxon>
        <taxon>CS clade</taxon>
        <taxon>Chlamydomonadales</taxon>
        <taxon>Astrephomenaceae</taxon>
        <taxon>Astrephomene</taxon>
    </lineage>
</organism>
<feature type="region of interest" description="Disordered" evidence="2">
    <location>
        <begin position="933"/>
        <end position="971"/>
    </location>
</feature>
<dbReference type="SUPFAM" id="SSF52317">
    <property type="entry name" value="Class I glutamine amidotransferase-like"/>
    <property type="match status" value="1"/>
</dbReference>
<feature type="region of interest" description="Disordered" evidence="2">
    <location>
        <begin position="1195"/>
        <end position="1216"/>
    </location>
</feature>
<dbReference type="Gene3D" id="3.40.50.1980">
    <property type="entry name" value="Nitrogenase molybdenum iron protein domain"/>
    <property type="match status" value="1"/>
</dbReference>
<proteinExistence type="predicted"/>
<dbReference type="PANTHER" id="PTHR42860:SF1">
    <property type="entry name" value="VITAMIN B12-BINDING PROTEIN"/>
    <property type="match status" value="1"/>
</dbReference>
<name>A0AAD3DND1_9CHLO</name>
<comment type="caution">
    <text evidence="4">The sequence shown here is derived from an EMBL/GenBank/DDBJ whole genome shotgun (WGS) entry which is preliminary data.</text>
</comment>
<accession>A0AAD3DND1</accession>
<keyword evidence="5" id="KW-1185">Reference proteome</keyword>
<evidence type="ECO:0000313" key="5">
    <source>
        <dbReference type="Proteomes" id="UP001054857"/>
    </source>
</evidence>
<feature type="region of interest" description="Disordered" evidence="2">
    <location>
        <begin position="580"/>
        <end position="625"/>
    </location>
</feature>
<feature type="domain" description="CobB/CobQ-like glutamine amidotransferase" evidence="3">
    <location>
        <begin position="199"/>
        <end position="331"/>
    </location>
</feature>
<dbReference type="InterPro" id="IPR029062">
    <property type="entry name" value="Class_I_gatase-like"/>
</dbReference>
<evidence type="ECO:0000256" key="1">
    <source>
        <dbReference type="ARBA" id="ARBA00022962"/>
    </source>
</evidence>
<dbReference type="PANTHER" id="PTHR42860">
    <property type="entry name" value="VITAMIN B12-BINDING PROTEIN"/>
    <property type="match status" value="1"/>
</dbReference>
<feature type="compositionally biased region" description="Gly residues" evidence="2">
    <location>
        <begin position="933"/>
        <end position="945"/>
    </location>
</feature>
<sequence length="1314" mass="134360">MRAIFLASKQDASDIEKWATSLQAAGAAIKHVTAWSSPDDFGRRQLGDACNVDTFLLGPGAQLESHIAQCHGGDALLLISVDPAQHLLPRAGVVLLIWQPQVPLDIVQACTGLPPSLADGANVKGLLLVDASPSLTLSVTHKALEGAGLQALARKPTVLALRTLQTPQAAVQPLLQLADALPSVPLPKPALPFGSGDVRIAVARDDAFGPCFHENLTLLHQAGAQLLFFSPLYDTCIPSGAQCLYLSSGPLEPERWQQLAINRPLLAAVRAFCDAGGMVLSEGAGLLYLSRSVDLDEEDGTHRYHVHDMAGVLPFKARLLPEPQTAAVQLNVAAGNPLLPAGCRPRGYLSAQAGIVVVEEKHLQSLVFGLPGATGKGAPAPFSMTYEVTVMQQRQQQQQASDAGAVATADEGLGLGQPQSEGYTVHNVLASSCLLYLPSVPGLAAHLVRSCAGIDPVGLATSMAQQLGCSGMTQASKLQLHSAIASANTSRGTSRRPSIQDVAAWGASCRGNSGVSSCASSTTGMAACVPHHHGQPMHGGGVINHQHQHLQTQHHTFHGHALPPAGPMCPTAHDSSSYFGSTYSGMSQPSPRHGSHLAHSSSTSAMSPGWAAQPPPRRSLCGPAAQLPPPGLSYMHGVVQSCSLPPAHHSPASHAARDKLSAVCNTAHQPAPPPPQQHQPQLVVECSTPPPRSKADPGRDSLEELSSSTPVGPAHKLPAVTTCSPVADCCEKGVAAQDESPKTCMERCHSSDKCVGEDVMEGAMATPKSQGSLFHAASVGCFPSYGAAPGYGALDAPQHPGMDGGSPIRTGYAHGGYGWGGAPPAAPHAWSPGIATARQSTMGLLGPMPAGPPAPSHLGGVVCCAPGACEALVAMGLGNRLSGIGADCDHPADVCASRRVVMGWVPPEEAPQGAAARGIRVVLPAAGGGGSGLGSAVAGGRGGGRSSVEQQQHRAGGGGVSRGAGGGAAGGGSSSGKVLLVDELALRHEPPGVLVLPDLGELGEGERAQLEQALVEMGLMSPGGGSRGVCSVLQVRCRSLVDVMDLMLELGAAAGEQQPASMLLERLQGRIRRVAAAAAAAAAARRSGGAAVGPVPAAAVGAVGRSVVPAVVRPAGQGPRVLVLQSLQPFVEPGRWVPEMLSLVGATSCLALPGGPDVPLSWQDLRQRAAPDVLIILTPPGEDLLLGGRRTAPGPAGSAAACGPSGHAGPSSFPGAGSSSSLSEQLAWLAAQPGWWCLPAVRSSQVYLLQSAYCVRAGPRLVDGAELLARLLLPGHFSSSRKVPAGSVMRLALAAGQRCRATLLPSYFVTMAFN</sequence>
<dbReference type="PROSITE" id="PS51274">
    <property type="entry name" value="GATASE_COBBQ"/>
    <property type="match status" value="1"/>
</dbReference>
<evidence type="ECO:0000313" key="4">
    <source>
        <dbReference type="EMBL" id="GFR43763.1"/>
    </source>
</evidence>
<keyword evidence="1" id="KW-0315">Glutamine amidotransferase</keyword>
<dbReference type="InterPro" id="IPR011698">
    <property type="entry name" value="GATase_3"/>
</dbReference>
<dbReference type="EMBL" id="BMAR01000006">
    <property type="protein sequence ID" value="GFR43763.1"/>
    <property type="molecule type" value="Genomic_DNA"/>
</dbReference>
<feature type="region of interest" description="Disordered" evidence="2">
    <location>
        <begin position="665"/>
        <end position="713"/>
    </location>
</feature>
<protein>
    <recommendedName>
        <fullName evidence="3">CobB/CobQ-like glutamine amidotransferase domain-containing protein</fullName>
    </recommendedName>
</protein>
<feature type="compositionally biased region" description="Polar residues" evidence="2">
    <location>
        <begin position="580"/>
        <end position="590"/>
    </location>
</feature>